<evidence type="ECO:0000313" key="6">
    <source>
        <dbReference type="EMBL" id="TPG27466.1"/>
    </source>
</evidence>
<dbReference type="RefSeq" id="WP_140842067.1">
    <property type="nucleotide sequence ID" value="NZ_RCZI01000003.1"/>
</dbReference>
<dbReference type="GO" id="GO:0046872">
    <property type="term" value="F:metal ion binding"/>
    <property type="evidence" value="ECO:0007669"/>
    <property type="project" value="UniProtKB-KW"/>
</dbReference>
<dbReference type="PANTHER" id="PTHR33254:SF4">
    <property type="entry name" value="4-HYDROXY-4-METHYL-2-OXOGLUTARATE ALDOLASE 3-RELATED"/>
    <property type="match status" value="1"/>
</dbReference>
<reference evidence="6 7" key="1">
    <citation type="journal article" date="2019" name="Environ. Microbiol.">
        <title>Species interactions and distinct microbial communities in high Arctic permafrost affected cryosols are associated with the CH4 and CO2 gas fluxes.</title>
        <authorList>
            <person name="Altshuler I."/>
            <person name="Hamel J."/>
            <person name="Turney S."/>
            <person name="Magnuson E."/>
            <person name="Levesque R."/>
            <person name="Greer C."/>
            <person name="Whyte L.G."/>
        </authorList>
    </citation>
    <scope>NUCLEOTIDE SEQUENCE [LARGE SCALE GENOMIC DNA]</scope>
    <source>
        <strain evidence="6 7">S06.C</strain>
    </source>
</reference>
<dbReference type="Gene3D" id="3.50.30.40">
    <property type="entry name" value="Ribonuclease E inhibitor RraA/RraA-like"/>
    <property type="match status" value="1"/>
</dbReference>
<dbReference type="Proteomes" id="UP000319212">
    <property type="component" value="Unassembled WGS sequence"/>
</dbReference>
<comment type="caution">
    <text evidence="6">The sequence shown here is derived from an EMBL/GenBank/DDBJ whole genome shotgun (WGS) entry which is preliminary data.</text>
</comment>
<protein>
    <recommendedName>
        <fullName evidence="2">Putative 4-hydroxy-4-methyl-2-oxoglutarate aldolase</fullName>
    </recommendedName>
    <alternativeName>
        <fullName evidence="3">Regulator of ribonuclease activity homolog</fullName>
    </alternativeName>
    <alternativeName>
        <fullName evidence="4">RraA-like protein</fullName>
    </alternativeName>
</protein>
<comment type="cofactor">
    <cofactor evidence="5">
        <name>Mg(2+)</name>
        <dbReference type="ChEBI" id="CHEBI:18420"/>
    </cofactor>
</comment>
<sequence>MTSSIAPTDNAAFIERALRLDCAALSDALDRSGIAGQCYEISPRDPGFRMAGHAYTVLYRPAAHDEEGFVGDFIDDVPPGSVITIDNRGRDNMGTWGNILTEMAHYRKMAGTVIDGINRDVALCRELNYPIFSRGHWMRTGKGRIQLAGLQVPVQIGGVNVNPGDLLRGDADGVVVIPQAMQEQVLTYAEEITEQENAIRAGIRAGLRMDEARRVHHYHHLQSPGYDKIR</sequence>
<evidence type="ECO:0000256" key="5">
    <source>
        <dbReference type="PIRSR" id="PIRSR605493-1"/>
    </source>
</evidence>
<evidence type="ECO:0000313" key="7">
    <source>
        <dbReference type="Proteomes" id="UP000319212"/>
    </source>
</evidence>
<evidence type="ECO:0000256" key="2">
    <source>
        <dbReference type="ARBA" id="ARBA00016549"/>
    </source>
</evidence>
<name>A0A502DTF3_9BURK</name>
<dbReference type="EMBL" id="RCZI01000003">
    <property type="protein sequence ID" value="TPG27466.1"/>
    <property type="molecule type" value="Genomic_DNA"/>
</dbReference>
<evidence type="ECO:0000256" key="1">
    <source>
        <dbReference type="ARBA" id="ARBA00001968"/>
    </source>
</evidence>
<keyword evidence="5" id="KW-0479">Metal-binding</keyword>
<accession>A0A502DTF3</accession>
<proteinExistence type="predicted"/>
<organism evidence="6 7">
    <name type="scientific">Variovorax guangxiensis</name>
    <dbReference type="NCBI Taxonomy" id="1775474"/>
    <lineage>
        <taxon>Bacteria</taxon>
        <taxon>Pseudomonadati</taxon>
        <taxon>Pseudomonadota</taxon>
        <taxon>Betaproteobacteria</taxon>
        <taxon>Burkholderiales</taxon>
        <taxon>Comamonadaceae</taxon>
        <taxon>Variovorax</taxon>
    </lineage>
</organism>
<keyword evidence="5" id="KW-0460">Magnesium</keyword>
<gene>
    <name evidence="6" type="ORF">EAH82_11825</name>
</gene>
<evidence type="ECO:0000256" key="3">
    <source>
        <dbReference type="ARBA" id="ARBA00029596"/>
    </source>
</evidence>
<dbReference type="InterPro" id="IPR036704">
    <property type="entry name" value="RraA/RraA-like_sf"/>
</dbReference>
<feature type="binding site" evidence="5">
    <location>
        <begin position="97"/>
        <end position="100"/>
    </location>
    <ligand>
        <name>substrate</name>
    </ligand>
</feature>
<comment type="cofactor">
    <cofactor evidence="1">
        <name>a divalent metal cation</name>
        <dbReference type="ChEBI" id="CHEBI:60240"/>
    </cofactor>
</comment>
<feature type="binding site" evidence="5">
    <location>
        <position position="119"/>
    </location>
    <ligand>
        <name>substrate</name>
    </ligand>
</feature>
<evidence type="ECO:0000256" key="4">
    <source>
        <dbReference type="ARBA" id="ARBA00030169"/>
    </source>
</evidence>
<dbReference type="AlphaFoldDB" id="A0A502DTF3"/>
<dbReference type="InterPro" id="IPR005493">
    <property type="entry name" value="RraA/RraA-like"/>
</dbReference>
<dbReference type="SUPFAM" id="SSF89562">
    <property type="entry name" value="RraA-like"/>
    <property type="match status" value="1"/>
</dbReference>
<dbReference type="CDD" id="cd16841">
    <property type="entry name" value="RraA_family"/>
    <property type="match status" value="1"/>
</dbReference>
<feature type="binding site" evidence="5">
    <location>
        <position position="120"/>
    </location>
    <ligand>
        <name>Mg(2+)</name>
        <dbReference type="ChEBI" id="CHEBI:18420"/>
    </ligand>
</feature>
<dbReference type="PANTHER" id="PTHR33254">
    <property type="entry name" value="4-HYDROXY-4-METHYL-2-OXOGLUTARATE ALDOLASE 3-RELATED"/>
    <property type="match status" value="1"/>
</dbReference>
<dbReference type="Pfam" id="PF03737">
    <property type="entry name" value="RraA-like"/>
    <property type="match status" value="1"/>
</dbReference>
<dbReference type="OrthoDB" id="9805307at2"/>